<dbReference type="InterPro" id="IPR002068">
    <property type="entry name" value="A-crystallin/Hsp20_dom"/>
</dbReference>
<dbReference type="PANTHER" id="PTHR34662">
    <property type="entry name" value="OS04G0422700 PROTEIN"/>
    <property type="match status" value="1"/>
</dbReference>
<keyword evidence="3" id="KW-1133">Transmembrane helix</keyword>
<evidence type="ECO:0000256" key="1">
    <source>
        <dbReference type="PROSITE-ProRule" id="PRU00285"/>
    </source>
</evidence>
<dbReference type="EMBL" id="JAZDWU010000001">
    <property type="protein sequence ID" value="KAL0015694.1"/>
    <property type="molecule type" value="Genomic_DNA"/>
</dbReference>
<feature type="region of interest" description="Disordered" evidence="2">
    <location>
        <begin position="168"/>
        <end position="196"/>
    </location>
</feature>
<keyword evidence="7" id="KW-1185">Reference proteome</keyword>
<dbReference type="SUPFAM" id="SSF49764">
    <property type="entry name" value="HSP20-like chaperones"/>
    <property type="match status" value="1"/>
</dbReference>
<comment type="similarity">
    <text evidence="1">Belongs to the small heat shock protein (HSP20) family.</text>
</comment>
<keyword evidence="3" id="KW-0472">Membrane</keyword>
<dbReference type="Proteomes" id="UP001459277">
    <property type="component" value="Unassembled WGS sequence"/>
</dbReference>
<feature type="domain" description="SHSP" evidence="5">
    <location>
        <begin position="207"/>
        <end position="327"/>
    </location>
</feature>
<evidence type="ECO:0000256" key="4">
    <source>
        <dbReference type="SAM" id="SignalP"/>
    </source>
</evidence>
<feature type="compositionally biased region" description="Basic and acidic residues" evidence="2">
    <location>
        <begin position="466"/>
        <end position="538"/>
    </location>
</feature>
<feature type="transmembrane region" description="Helical" evidence="3">
    <location>
        <begin position="607"/>
        <end position="627"/>
    </location>
</feature>
<reference evidence="6 7" key="1">
    <citation type="submission" date="2024-01" db="EMBL/GenBank/DDBJ databases">
        <title>A telomere-to-telomere, gap-free genome of sweet tea (Lithocarpus litseifolius).</title>
        <authorList>
            <person name="Zhou J."/>
        </authorList>
    </citation>
    <scope>NUCLEOTIDE SEQUENCE [LARGE SCALE GENOMIC DNA]</scope>
    <source>
        <strain evidence="6">Zhou-2022a</strain>
        <tissue evidence="6">Leaf</tissue>
    </source>
</reference>
<feature type="compositionally biased region" description="Basic and acidic residues" evidence="2">
    <location>
        <begin position="441"/>
        <end position="459"/>
    </location>
</feature>
<dbReference type="PROSITE" id="PS01031">
    <property type="entry name" value="SHSP"/>
    <property type="match status" value="1"/>
</dbReference>
<evidence type="ECO:0000259" key="5">
    <source>
        <dbReference type="PROSITE" id="PS01031"/>
    </source>
</evidence>
<evidence type="ECO:0000256" key="2">
    <source>
        <dbReference type="SAM" id="MobiDB-lite"/>
    </source>
</evidence>
<sequence>MKVPSMLIIFFLSLFALILQPSHSTTILVDGVSEWKNPAVHIGDSVTPAPAPSSGGVVSSSPAFSWPFHPRQADSPSPAPSGSSSSIVPDKGGGIPFINSNPAVPLPTGEVDSATIRPLPTSAHGGRQVMVGLFAVEMALLCVALLMLAHTTCISLSHHLEGKDEASIQGKISDHTSGRPRLKQSDCKRGKIPNEQRGDLTSTADFRIAKDRAGPVFLSRENDTMFILIAHLKGFKREKINIKINEDGTRIVVSGEKPVQEMLMIGWVVYKKRVEIRGFRKVFKIPEGVVLDQIKAKFNEEESSLTIVMPKLEKGSHGVGIEEVQEEEVERDGKGKLEMEQVVANEAFQKDCVGEKIQEEPKEPKIQSIEETGGIVKETDGGLSEKTEIVEEIIKNDTTAEKSLEKPRDPKMKSEKEPHQTAEEEADKGGLEAAKPVPTELPKRADGDLNEKVGQEKPDTVQTVAYKREKETQQVAETSKEAKEIKQVTETSEKAKEITHQRELEEAAPEKVEKYTAGEFGQAEHKIPQEKQKQKPDQEPQQAETPQHDKDEVKKREETHGVVNEIQEASNKSCQEKEGESFNEEKPKELGEKATQKKQPTPEMSKLCTPLAAAGSAVLVTLIVLVVDRLRAKKS</sequence>
<organism evidence="6 7">
    <name type="scientific">Lithocarpus litseifolius</name>
    <dbReference type="NCBI Taxonomy" id="425828"/>
    <lineage>
        <taxon>Eukaryota</taxon>
        <taxon>Viridiplantae</taxon>
        <taxon>Streptophyta</taxon>
        <taxon>Embryophyta</taxon>
        <taxon>Tracheophyta</taxon>
        <taxon>Spermatophyta</taxon>
        <taxon>Magnoliopsida</taxon>
        <taxon>eudicotyledons</taxon>
        <taxon>Gunneridae</taxon>
        <taxon>Pentapetalae</taxon>
        <taxon>rosids</taxon>
        <taxon>fabids</taxon>
        <taxon>Fagales</taxon>
        <taxon>Fagaceae</taxon>
        <taxon>Lithocarpus</taxon>
    </lineage>
</organism>
<feature type="chain" id="PRO_5043811228" description="SHSP domain-containing protein" evidence="4">
    <location>
        <begin position="25"/>
        <end position="635"/>
    </location>
</feature>
<protein>
    <recommendedName>
        <fullName evidence="5">SHSP domain-containing protein</fullName>
    </recommendedName>
</protein>
<accession>A0AAW2DZU8</accession>
<dbReference type="InterPro" id="IPR008978">
    <property type="entry name" value="HSP20-like_chaperone"/>
</dbReference>
<feature type="compositionally biased region" description="Basic and acidic residues" evidence="2">
    <location>
        <begin position="393"/>
        <end position="430"/>
    </location>
</feature>
<dbReference type="CDD" id="cd06464">
    <property type="entry name" value="ACD_sHsps-like"/>
    <property type="match status" value="1"/>
</dbReference>
<keyword evidence="4" id="KW-0732">Signal</keyword>
<proteinExistence type="inferred from homology"/>
<evidence type="ECO:0000256" key="3">
    <source>
        <dbReference type="SAM" id="Phobius"/>
    </source>
</evidence>
<evidence type="ECO:0000313" key="6">
    <source>
        <dbReference type="EMBL" id="KAL0015694.1"/>
    </source>
</evidence>
<dbReference type="PANTHER" id="PTHR34662:SF3">
    <property type="entry name" value="OS04G0422700 PROTEIN"/>
    <property type="match status" value="1"/>
</dbReference>
<feature type="compositionally biased region" description="Basic and acidic residues" evidence="2">
    <location>
        <begin position="546"/>
        <end position="560"/>
    </location>
</feature>
<feature type="compositionally biased region" description="Basic and acidic residues" evidence="2">
    <location>
        <begin position="574"/>
        <end position="595"/>
    </location>
</feature>
<feature type="region of interest" description="Disordered" evidence="2">
    <location>
        <begin position="393"/>
        <end position="603"/>
    </location>
</feature>
<keyword evidence="3" id="KW-0812">Transmembrane</keyword>
<name>A0AAW2DZU8_9ROSI</name>
<comment type="caution">
    <text evidence="6">The sequence shown here is derived from an EMBL/GenBank/DDBJ whole genome shotgun (WGS) entry which is preliminary data.</text>
</comment>
<feature type="signal peptide" evidence="4">
    <location>
        <begin position="1"/>
        <end position="24"/>
    </location>
</feature>
<gene>
    <name evidence="6" type="ORF">SO802_002763</name>
</gene>
<dbReference type="AlphaFoldDB" id="A0AAW2DZU8"/>
<evidence type="ECO:0000313" key="7">
    <source>
        <dbReference type="Proteomes" id="UP001459277"/>
    </source>
</evidence>
<dbReference type="Gene3D" id="2.60.40.790">
    <property type="match status" value="1"/>
</dbReference>